<gene>
    <name evidence="2" type="primary">106090342</name>
</gene>
<dbReference type="EnsemblMetazoa" id="SCAU011907-RA">
    <property type="protein sequence ID" value="SCAU011907-PA"/>
    <property type="gene ID" value="SCAU011907"/>
</dbReference>
<dbReference type="AlphaFoldDB" id="A0A1I8PX14"/>
<dbReference type="OrthoDB" id="8066537at2759"/>
<name>A0A1I8PX14_STOCA</name>
<feature type="region of interest" description="Disordered" evidence="1">
    <location>
        <begin position="1"/>
        <end position="79"/>
    </location>
</feature>
<protein>
    <submittedName>
        <fullName evidence="2">Uncharacterized protein</fullName>
    </submittedName>
</protein>
<sequence>MSSSGSNGQNSSKNDPVEGEKGAGALSFKDWKTMKDGLDKKSSPIKKGKEQHNKKRNSNLRSNSGPNNIQTRTSNRNVNMFPPPLMSLGVANTLEENLNQYFGNSGNNSFAFNNMMSGFCGNMNSAFEGFNNMNGNFNNNTTSKYNSNNMRNNGFNNNMNSGFGNDMNYGSNSSMGRAFGNCNMNNSNSFRQNNNMSNGFNNDLNSGYSMPDNFFKTDGFYDQKDMIKKTMEENPFRNSVRGRKMFDDMKNSAFKNKDEQKRMPNKIKPNRNNQSKEYTASDDIIQKREPKIFIKNSRTDSYKHVQIPKPPESEIKGTLEDRKREWKEYRDAMKPFKNREFYNAKRVVQRLGKKDPSELDEKDKFRLANAQERMAFYKQRLADKYDGYVPSPNKGEAESGELFVLKKSIQDQWNAKKTDPDQFGNNANFGESYDFSSGRKILGAGSNFKYPGFVSGGTMTSITQY</sequence>
<dbReference type="Proteomes" id="UP000095300">
    <property type="component" value="Unassembled WGS sequence"/>
</dbReference>
<feature type="compositionally biased region" description="Low complexity" evidence="1">
    <location>
        <begin position="1"/>
        <end position="12"/>
    </location>
</feature>
<accession>A0A1I8PX14</accession>
<evidence type="ECO:0000256" key="1">
    <source>
        <dbReference type="SAM" id="MobiDB-lite"/>
    </source>
</evidence>
<reference evidence="2" key="1">
    <citation type="submission" date="2020-05" db="UniProtKB">
        <authorList>
            <consortium name="EnsemblMetazoa"/>
        </authorList>
    </citation>
    <scope>IDENTIFICATION</scope>
    <source>
        <strain evidence="2">USDA</strain>
    </source>
</reference>
<feature type="compositionally biased region" description="Basic and acidic residues" evidence="1">
    <location>
        <begin position="29"/>
        <end position="51"/>
    </location>
</feature>
<feature type="region of interest" description="Disordered" evidence="1">
    <location>
        <begin position="257"/>
        <end position="281"/>
    </location>
</feature>
<evidence type="ECO:0000313" key="3">
    <source>
        <dbReference type="Proteomes" id="UP000095300"/>
    </source>
</evidence>
<dbReference type="STRING" id="35570.A0A1I8PX14"/>
<dbReference type="KEGG" id="scac:106090342"/>
<dbReference type="VEuPathDB" id="VectorBase:SCAU011907"/>
<proteinExistence type="predicted"/>
<keyword evidence="3" id="KW-1185">Reference proteome</keyword>
<organism evidence="2 3">
    <name type="scientific">Stomoxys calcitrans</name>
    <name type="common">Stable fly</name>
    <name type="synonym">Conops calcitrans</name>
    <dbReference type="NCBI Taxonomy" id="35570"/>
    <lineage>
        <taxon>Eukaryota</taxon>
        <taxon>Metazoa</taxon>
        <taxon>Ecdysozoa</taxon>
        <taxon>Arthropoda</taxon>
        <taxon>Hexapoda</taxon>
        <taxon>Insecta</taxon>
        <taxon>Pterygota</taxon>
        <taxon>Neoptera</taxon>
        <taxon>Endopterygota</taxon>
        <taxon>Diptera</taxon>
        <taxon>Brachycera</taxon>
        <taxon>Muscomorpha</taxon>
        <taxon>Muscoidea</taxon>
        <taxon>Muscidae</taxon>
        <taxon>Stomoxys</taxon>
    </lineage>
</organism>
<feature type="compositionally biased region" description="Polar residues" evidence="1">
    <location>
        <begin position="65"/>
        <end position="78"/>
    </location>
</feature>
<evidence type="ECO:0000313" key="2">
    <source>
        <dbReference type="EnsemblMetazoa" id="SCAU011907-PA"/>
    </source>
</evidence>